<feature type="transmembrane region" description="Helical" evidence="1">
    <location>
        <begin position="7"/>
        <end position="24"/>
    </location>
</feature>
<dbReference type="AlphaFoldDB" id="A0A0G1CML1"/>
<evidence type="ECO:0000313" key="3">
    <source>
        <dbReference type="Proteomes" id="UP000034050"/>
    </source>
</evidence>
<keyword evidence="1" id="KW-1133">Transmembrane helix</keyword>
<evidence type="ECO:0000313" key="2">
    <source>
        <dbReference type="EMBL" id="KKS86759.1"/>
    </source>
</evidence>
<proteinExistence type="predicted"/>
<evidence type="ECO:0000256" key="1">
    <source>
        <dbReference type="SAM" id="Phobius"/>
    </source>
</evidence>
<keyword evidence="1" id="KW-0472">Membrane</keyword>
<reference evidence="2 3" key="1">
    <citation type="journal article" date="2015" name="Nature">
        <title>rRNA introns, odd ribosomes, and small enigmatic genomes across a large radiation of phyla.</title>
        <authorList>
            <person name="Brown C.T."/>
            <person name="Hug L.A."/>
            <person name="Thomas B.C."/>
            <person name="Sharon I."/>
            <person name="Castelle C.J."/>
            <person name="Singh A."/>
            <person name="Wilkins M.J."/>
            <person name="Williams K.H."/>
            <person name="Banfield J.F."/>
        </authorList>
    </citation>
    <scope>NUCLEOTIDE SEQUENCE [LARGE SCALE GENOMIC DNA]</scope>
</reference>
<comment type="caution">
    <text evidence="2">The sequence shown here is derived from an EMBL/GenBank/DDBJ whole genome shotgun (WGS) entry which is preliminary data.</text>
</comment>
<organism evidence="2 3">
    <name type="scientific">Candidatus Gottesmanbacteria bacterium GW2011_GWB1_43_11</name>
    <dbReference type="NCBI Taxonomy" id="1618446"/>
    <lineage>
        <taxon>Bacteria</taxon>
        <taxon>Candidatus Gottesmaniibacteriota</taxon>
    </lineage>
</organism>
<dbReference type="STRING" id="1618446.UV61_C0007G0017"/>
<dbReference type="EMBL" id="LCFD01000007">
    <property type="protein sequence ID" value="KKS86759.1"/>
    <property type="molecule type" value="Genomic_DNA"/>
</dbReference>
<name>A0A0G1CML1_9BACT</name>
<sequence>MRKKETLIFILFFALLLLALWWGFNLSRQPKPILSPSPTEEVFPKKISDFQTQIYMKKRTYDITYIPSLNEYAIVIYGIPFEPARKEAEQAFLEKLGLLSTQACGLRVTISTPPFVNPEESKQTYSLSFCGTSPAPNP</sequence>
<gene>
    <name evidence="2" type="ORF">UV61_C0007G0017</name>
</gene>
<keyword evidence="1" id="KW-0812">Transmembrane</keyword>
<protein>
    <submittedName>
        <fullName evidence="2">Uncharacterized protein</fullName>
    </submittedName>
</protein>
<dbReference type="Proteomes" id="UP000034050">
    <property type="component" value="Unassembled WGS sequence"/>
</dbReference>
<accession>A0A0G1CML1</accession>